<comment type="caution">
    <text evidence="1">The sequence shown here is derived from an EMBL/GenBank/DDBJ whole genome shotgun (WGS) entry which is preliminary data.</text>
</comment>
<dbReference type="RefSeq" id="WP_168137070.1">
    <property type="nucleotide sequence ID" value="NZ_JAAVJR010000001.1"/>
</dbReference>
<accession>A0ABX1CVL0</accession>
<proteinExistence type="predicted"/>
<gene>
    <name evidence="1" type="ORF">HC175_03340</name>
</gene>
<dbReference type="EMBL" id="JAAVJR010000001">
    <property type="protein sequence ID" value="NJW51945.1"/>
    <property type="molecule type" value="Genomic_DNA"/>
</dbReference>
<dbReference type="Proteomes" id="UP000703674">
    <property type="component" value="Unassembled WGS sequence"/>
</dbReference>
<sequence>MVNKYDPDQGKADVFICSEVLIKRSRTTGTKIEAKYSDVNGGKPLLAKF</sequence>
<evidence type="ECO:0000313" key="2">
    <source>
        <dbReference type="Proteomes" id="UP000703674"/>
    </source>
</evidence>
<keyword evidence="2" id="KW-1185">Reference proteome</keyword>
<protein>
    <submittedName>
        <fullName evidence="1">Uncharacterized protein</fullName>
    </submittedName>
</protein>
<reference evidence="1 2" key="1">
    <citation type="submission" date="2020-03" db="EMBL/GenBank/DDBJ databases">
        <title>Salinimicrobium sp. nov, isolated from SCS.</title>
        <authorList>
            <person name="Cao W.R."/>
        </authorList>
    </citation>
    <scope>NUCLEOTIDE SEQUENCE [LARGE SCALE GENOMIC DNA]</scope>
    <source>
        <strain evidence="2">J15B91</strain>
    </source>
</reference>
<name>A0ABX1CVL0_9FLAO</name>
<evidence type="ECO:0000313" key="1">
    <source>
        <dbReference type="EMBL" id="NJW51945.1"/>
    </source>
</evidence>
<organism evidence="1 2">
    <name type="scientific">Salinimicrobium oceani</name>
    <dbReference type="NCBI Taxonomy" id="2722702"/>
    <lineage>
        <taxon>Bacteria</taxon>
        <taxon>Pseudomonadati</taxon>
        <taxon>Bacteroidota</taxon>
        <taxon>Flavobacteriia</taxon>
        <taxon>Flavobacteriales</taxon>
        <taxon>Flavobacteriaceae</taxon>
        <taxon>Salinimicrobium</taxon>
    </lineage>
</organism>